<proteinExistence type="predicted"/>
<sequence>MSSLPKIFPSGFKMDPVIDGETVLPGGDADCSSDSNERHEISISVKCKRIKEGEWETSFLANQNTSHQPRDIDVNVTGKFTKCHGNYNIEIRGFVKDMHQEGNVTEHLQERMLNGLTLKRSSKSAVITNNGRSLRIKKTYKYGSGITNRPLKDDETFTVQFDKVEGTEDWGPAIGVTELTHDGQDLIDHLCDYK</sequence>
<dbReference type="AlphaFoldDB" id="A0A8K0P4H2"/>
<reference evidence="2" key="1">
    <citation type="submission" date="2013-04" db="EMBL/GenBank/DDBJ databases">
        <authorList>
            <person name="Qu J."/>
            <person name="Murali S.C."/>
            <person name="Bandaranaike D."/>
            <person name="Bellair M."/>
            <person name="Blankenburg K."/>
            <person name="Chao H."/>
            <person name="Dinh H."/>
            <person name="Doddapaneni H."/>
            <person name="Downs B."/>
            <person name="Dugan-Rocha S."/>
            <person name="Elkadiri S."/>
            <person name="Gnanaolivu R.D."/>
            <person name="Hernandez B."/>
            <person name="Javaid M."/>
            <person name="Jayaseelan J.C."/>
            <person name="Lee S."/>
            <person name="Li M."/>
            <person name="Ming W."/>
            <person name="Munidasa M."/>
            <person name="Muniz J."/>
            <person name="Nguyen L."/>
            <person name="Ongeri F."/>
            <person name="Osuji N."/>
            <person name="Pu L.-L."/>
            <person name="Puazo M."/>
            <person name="Qu C."/>
            <person name="Quiroz J."/>
            <person name="Raj R."/>
            <person name="Weissenberger G."/>
            <person name="Xin Y."/>
            <person name="Zou X."/>
            <person name="Han Y."/>
            <person name="Richards S."/>
            <person name="Worley K."/>
            <person name="Muzny D."/>
            <person name="Gibbs R."/>
        </authorList>
    </citation>
    <scope>NUCLEOTIDE SEQUENCE</scope>
    <source>
        <strain evidence="2">Sampled in the wild</strain>
    </source>
</reference>
<name>A0A8K0P4H2_LADFU</name>
<dbReference type="PROSITE" id="PS51065">
    <property type="entry name" value="NHR"/>
    <property type="match status" value="1"/>
</dbReference>
<feature type="domain" description="NHR" evidence="1">
    <location>
        <begin position="114"/>
        <end position="194"/>
    </location>
</feature>
<gene>
    <name evidence="2" type="ORF">J437_LFUL013208</name>
</gene>
<dbReference type="Gene3D" id="2.60.120.920">
    <property type="match status" value="1"/>
</dbReference>
<dbReference type="InterPro" id="IPR006573">
    <property type="entry name" value="NHR_dom"/>
</dbReference>
<accession>A0A8K0P4H2</accession>
<evidence type="ECO:0000313" key="2">
    <source>
        <dbReference type="EMBL" id="KAG8232792.1"/>
    </source>
</evidence>
<reference evidence="2" key="2">
    <citation type="submission" date="2017-10" db="EMBL/GenBank/DDBJ databases">
        <title>Ladona fulva Genome sequencing and assembly.</title>
        <authorList>
            <person name="Murali S."/>
            <person name="Richards S."/>
            <person name="Bandaranaike D."/>
            <person name="Bellair M."/>
            <person name="Blankenburg K."/>
            <person name="Chao H."/>
            <person name="Dinh H."/>
            <person name="Doddapaneni H."/>
            <person name="Dugan-Rocha S."/>
            <person name="Elkadiri S."/>
            <person name="Gnanaolivu R."/>
            <person name="Hernandez B."/>
            <person name="Skinner E."/>
            <person name="Javaid M."/>
            <person name="Lee S."/>
            <person name="Li M."/>
            <person name="Ming W."/>
            <person name="Munidasa M."/>
            <person name="Muniz J."/>
            <person name="Nguyen L."/>
            <person name="Hughes D."/>
            <person name="Osuji N."/>
            <person name="Pu L.-L."/>
            <person name="Puazo M."/>
            <person name="Qu C."/>
            <person name="Quiroz J."/>
            <person name="Raj R."/>
            <person name="Weissenberger G."/>
            <person name="Xin Y."/>
            <person name="Zou X."/>
            <person name="Han Y."/>
            <person name="Worley K."/>
            <person name="Muzny D."/>
            <person name="Gibbs R."/>
        </authorList>
    </citation>
    <scope>NUCLEOTIDE SEQUENCE</scope>
    <source>
        <strain evidence="2">Sampled in the wild</strain>
    </source>
</reference>
<organism evidence="2 3">
    <name type="scientific">Ladona fulva</name>
    <name type="common">Scarce chaser dragonfly</name>
    <name type="synonym">Libellula fulva</name>
    <dbReference type="NCBI Taxonomy" id="123851"/>
    <lineage>
        <taxon>Eukaryota</taxon>
        <taxon>Metazoa</taxon>
        <taxon>Ecdysozoa</taxon>
        <taxon>Arthropoda</taxon>
        <taxon>Hexapoda</taxon>
        <taxon>Insecta</taxon>
        <taxon>Pterygota</taxon>
        <taxon>Palaeoptera</taxon>
        <taxon>Odonata</taxon>
        <taxon>Epiprocta</taxon>
        <taxon>Anisoptera</taxon>
        <taxon>Libelluloidea</taxon>
        <taxon>Libellulidae</taxon>
        <taxon>Ladona</taxon>
    </lineage>
</organism>
<dbReference type="EMBL" id="KZ308653">
    <property type="protein sequence ID" value="KAG8232792.1"/>
    <property type="molecule type" value="Genomic_DNA"/>
</dbReference>
<protein>
    <recommendedName>
        <fullName evidence="1">NHR domain-containing protein</fullName>
    </recommendedName>
</protein>
<keyword evidence="3" id="KW-1185">Reference proteome</keyword>
<dbReference type="Proteomes" id="UP000792457">
    <property type="component" value="Unassembled WGS sequence"/>
</dbReference>
<evidence type="ECO:0000313" key="3">
    <source>
        <dbReference type="Proteomes" id="UP000792457"/>
    </source>
</evidence>
<evidence type="ECO:0000259" key="1">
    <source>
        <dbReference type="PROSITE" id="PS51065"/>
    </source>
</evidence>
<dbReference type="InterPro" id="IPR043136">
    <property type="entry name" value="B30.2/SPRY_sf"/>
</dbReference>
<comment type="caution">
    <text evidence="2">The sequence shown here is derived from an EMBL/GenBank/DDBJ whole genome shotgun (WGS) entry which is preliminary data.</text>
</comment>